<dbReference type="BioCyc" id="PGIN242619:G1G02-1381-MONOMER"/>
<dbReference type="HOGENOM" id="CLU_061368_0_0_10"/>
<feature type="region of interest" description="Disordered" evidence="1">
    <location>
        <begin position="341"/>
        <end position="368"/>
    </location>
</feature>
<organism evidence="4 5">
    <name type="scientific">Porphyromonas gingivalis (strain ATCC BAA-308 / W83)</name>
    <dbReference type="NCBI Taxonomy" id="242619"/>
    <lineage>
        <taxon>Bacteria</taxon>
        <taxon>Pseudomonadati</taxon>
        <taxon>Bacteroidota</taxon>
        <taxon>Bacteroidia</taxon>
        <taxon>Bacteroidales</taxon>
        <taxon>Porphyromonadaceae</taxon>
        <taxon>Porphyromonas</taxon>
    </lineage>
</organism>
<gene>
    <name evidence="4" type="ordered locus">PG_1479</name>
</gene>
<feature type="transmembrane region" description="Helical" evidence="2">
    <location>
        <begin position="267"/>
        <end position="291"/>
    </location>
</feature>
<keyword evidence="2" id="KW-1133">Transmembrane helix</keyword>
<feature type="transmembrane region" description="Helical" evidence="2">
    <location>
        <begin position="20"/>
        <end position="42"/>
    </location>
</feature>
<evidence type="ECO:0000313" key="5">
    <source>
        <dbReference type="Proteomes" id="UP000000588"/>
    </source>
</evidence>
<dbReference type="STRING" id="242619.PG_1479"/>
<dbReference type="Proteomes" id="UP000000588">
    <property type="component" value="Chromosome"/>
</dbReference>
<evidence type="ECO:0000256" key="2">
    <source>
        <dbReference type="SAM" id="Phobius"/>
    </source>
</evidence>
<dbReference type="KEGG" id="pgi:PG_1479"/>
<dbReference type="RefSeq" id="WP_005874544.1">
    <property type="nucleotide sequence ID" value="NC_002950.2"/>
</dbReference>
<protein>
    <submittedName>
        <fullName evidence="4">Conjugative transposon protein TraJ</fullName>
    </submittedName>
</protein>
<sequence length="368" mass="40450">MDFANLHELLRSTYEEMMPLCSEMTGIAKGIAGLGALFYIALRVWSSLSRAEPIDVFPLLRPFALGFCIMFFPTIVLGTMNAVLSPVVQGTEKMVHVQQDDLQALQLKRDRLEEEACKRDKSRAYLVDDEAWNNKIEEMGFIGPEDAITLAGMYAERTAFNAKRWFIKKVYQLLELLFHAVSLVIDTLRTFFLIVLSILGPIVFGIAVWDALSGSLTAWFSRYISVYLWLPVSSILTALLTKIQILMLNKEIAQLQDVNYMPDSGNWYYIVFFLIGILGFFSVPTVSGWIIEAGGGIGNYGKNVNEQAKRAGGKALTGGKALSAAGGAVVGNALGRFRERFRKGSSGGDSGGGNTNGALTKQPKTTNS</sequence>
<evidence type="ECO:0000256" key="1">
    <source>
        <dbReference type="SAM" id="MobiDB-lite"/>
    </source>
</evidence>
<dbReference type="InterPro" id="IPR022393">
    <property type="entry name" value="Conjugative_transposon_TraJ"/>
</dbReference>
<evidence type="ECO:0000259" key="3">
    <source>
        <dbReference type="Pfam" id="PF07863"/>
    </source>
</evidence>
<keyword evidence="5" id="KW-1185">Reference proteome</keyword>
<dbReference type="NCBIfam" id="TIGR03782">
    <property type="entry name" value="Bac_Flav_CT_J"/>
    <property type="match status" value="1"/>
</dbReference>
<dbReference type="InterPro" id="IPR012424">
    <property type="entry name" value="Conjugative_transposon_TraJ_C"/>
</dbReference>
<dbReference type="PATRIC" id="fig|242619.8.peg.1371"/>
<proteinExistence type="predicted"/>
<dbReference type="eggNOG" id="ENOG5033RTG">
    <property type="taxonomic scope" value="Bacteria"/>
</dbReference>
<dbReference type="EMBL" id="AE015924">
    <property type="protein sequence ID" value="AAQ66524.1"/>
    <property type="molecule type" value="Genomic_DNA"/>
</dbReference>
<feature type="compositionally biased region" description="Polar residues" evidence="1">
    <location>
        <begin position="356"/>
        <end position="368"/>
    </location>
</feature>
<dbReference type="EnsemblBacteria" id="AAQ66524">
    <property type="protein sequence ID" value="AAQ66524"/>
    <property type="gene ID" value="PG_1479"/>
</dbReference>
<reference evidence="4 5" key="1">
    <citation type="journal article" date="2003" name="J. Bacteriol.">
        <title>Complete genome sequence of the oral pathogenic bacterium Porphyromonas gingivalis strain W83.</title>
        <authorList>
            <person name="Nelson K."/>
            <person name="Fleishmann R."/>
            <person name="DeBoy R."/>
            <person name="Paulsen I."/>
            <person name="Fouts D."/>
            <person name="Eisen J."/>
            <person name="Daugherty S."/>
            <person name="Dodson R."/>
            <person name="Durkin A."/>
            <person name="Gwinn M."/>
            <person name="Haft D."/>
            <person name="Kolonay J."/>
            <person name="Nelson W."/>
            <person name="White O."/>
            <person name="Mason T."/>
            <person name="Tallon L."/>
            <person name="Gray J."/>
            <person name="Granger D."/>
            <person name="Tettelin H."/>
            <person name="Dong H."/>
            <person name="Galvin J."/>
            <person name="Duncan M."/>
            <person name="Dewhirst F."/>
            <person name="Fraser C."/>
        </authorList>
    </citation>
    <scope>NUCLEOTIDE SEQUENCE [LARGE SCALE GENOMIC DNA]</scope>
    <source>
        <strain evidence="5">ATCC BAA-308 / W83</strain>
    </source>
</reference>
<feature type="transmembrane region" description="Helical" evidence="2">
    <location>
        <begin position="224"/>
        <end position="247"/>
    </location>
</feature>
<evidence type="ECO:0000313" key="4">
    <source>
        <dbReference type="EMBL" id="AAQ66524.1"/>
    </source>
</evidence>
<keyword evidence="2" id="KW-0472">Membrane</keyword>
<keyword evidence="2" id="KW-0812">Transmembrane</keyword>
<dbReference type="AlphaFoldDB" id="Q7MUM9"/>
<feature type="transmembrane region" description="Helical" evidence="2">
    <location>
        <begin position="191"/>
        <end position="212"/>
    </location>
</feature>
<feature type="transmembrane region" description="Helical" evidence="2">
    <location>
        <begin position="62"/>
        <end position="84"/>
    </location>
</feature>
<feature type="compositionally biased region" description="Gly residues" evidence="1">
    <location>
        <begin position="345"/>
        <end position="355"/>
    </location>
</feature>
<name>Q7MUM9_PORGI</name>
<accession>Q7MUM9</accession>
<dbReference type="Pfam" id="PF07863">
    <property type="entry name" value="CtnDOT_TraJ"/>
    <property type="match status" value="1"/>
</dbReference>
<feature type="domain" description="Conjugative transposon TraJ C-terminal" evidence="3">
    <location>
        <begin position="1"/>
        <end position="362"/>
    </location>
</feature>